<dbReference type="OrthoDB" id="9815989at2"/>
<dbReference type="InterPro" id="IPR036188">
    <property type="entry name" value="FAD/NAD-bd_sf"/>
</dbReference>
<dbReference type="SUPFAM" id="SSF51905">
    <property type="entry name" value="FAD/NAD(P)-binding domain"/>
    <property type="match status" value="1"/>
</dbReference>
<dbReference type="Gene3D" id="3.50.50.60">
    <property type="entry name" value="FAD/NAD(P)-binding domain"/>
    <property type="match status" value="1"/>
</dbReference>
<dbReference type="Proteomes" id="UP000075360">
    <property type="component" value="Unassembled WGS sequence"/>
</dbReference>
<dbReference type="RefSeq" id="WP_061472990.1">
    <property type="nucleotide sequence ID" value="NZ_LHZU01000148.1"/>
</dbReference>
<gene>
    <name evidence="3" type="ORF">AD948_17340</name>
</gene>
<dbReference type="PATRIC" id="fig|446692.4.peg.1382"/>
<protein>
    <submittedName>
        <fullName evidence="3">Sarcosine oxidase subunit beta</fullName>
    </submittedName>
</protein>
<evidence type="ECO:0000313" key="4">
    <source>
        <dbReference type="Proteomes" id="UP000075360"/>
    </source>
</evidence>
<dbReference type="EMBL" id="LHZU01000148">
    <property type="protein sequence ID" value="KXV56633.1"/>
    <property type="molecule type" value="Genomic_DNA"/>
</dbReference>
<dbReference type="Gene3D" id="3.30.9.10">
    <property type="entry name" value="D-Amino Acid Oxidase, subunit A, domain 2"/>
    <property type="match status" value="1"/>
</dbReference>
<keyword evidence="1" id="KW-0560">Oxidoreductase</keyword>
<evidence type="ECO:0000313" key="3">
    <source>
        <dbReference type="EMBL" id="KXV56633.1"/>
    </source>
</evidence>
<dbReference type="AlphaFoldDB" id="A0A149TU05"/>
<dbReference type="PANTHER" id="PTHR13847:SF287">
    <property type="entry name" value="FAD-DEPENDENT OXIDOREDUCTASE DOMAIN-CONTAINING PROTEIN 1"/>
    <property type="match status" value="1"/>
</dbReference>
<dbReference type="PANTHER" id="PTHR13847">
    <property type="entry name" value="SARCOSINE DEHYDROGENASE-RELATED"/>
    <property type="match status" value="1"/>
</dbReference>
<reference evidence="3 4" key="1">
    <citation type="submission" date="2015-06" db="EMBL/GenBank/DDBJ databases">
        <title>Improved classification and identification of acetic acid bacteria using matrix-assisted laser desorption/ionization time-of-flight mass spectrometry; Gluconobacter nephelii and Gluconobacter uchimurae are later heterotypic synonyms of Gluconobacter japonicus and Gluconobacter oxydans, respectively.</title>
        <authorList>
            <person name="Li L."/>
            <person name="Cleenwerck I."/>
            <person name="De Vuyst L."/>
            <person name="Vandamme P."/>
        </authorList>
    </citation>
    <scope>NUCLEOTIDE SEQUENCE [LARGE SCALE GENOMIC DNA]</scope>
    <source>
        <strain evidence="3 4">LMG 23690</strain>
    </source>
</reference>
<proteinExistence type="predicted"/>
<feature type="domain" description="FAD dependent oxidoreductase" evidence="2">
    <location>
        <begin position="16"/>
        <end position="364"/>
    </location>
</feature>
<comment type="caution">
    <text evidence="3">The sequence shown here is derived from an EMBL/GenBank/DDBJ whole genome shotgun (WGS) entry which is preliminary data.</text>
</comment>
<evidence type="ECO:0000256" key="1">
    <source>
        <dbReference type="ARBA" id="ARBA00023002"/>
    </source>
</evidence>
<accession>A0A149TU05</accession>
<evidence type="ECO:0000259" key="2">
    <source>
        <dbReference type="Pfam" id="PF01266"/>
    </source>
</evidence>
<dbReference type="InterPro" id="IPR006076">
    <property type="entry name" value="FAD-dep_OxRdtase"/>
</dbReference>
<dbReference type="Pfam" id="PF01266">
    <property type="entry name" value="DAO"/>
    <property type="match status" value="1"/>
</dbReference>
<dbReference type="GO" id="GO:0005737">
    <property type="term" value="C:cytoplasm"/>
    <property type="evidence" value="ECO:0007669"/>
    <property type="project" value="TreeGrafter"/>
</dbReference>
<dbReference type="GO" id="GO:0016491">
    <property type="term" value="F:oxidoreductase activity"/>
    <property type="evidence" value="ECO:0007669"/>
    <property type="project" value="UniProtKB-KW"/>
</dbReference>
<sequence length="387" mass="41934">MSHPALPVTPTTARADVIIVGGGLMGAATAFFARQRGLSVILLERDLVGQYASGTNFGNVRRQGRFLPQLPLANRSRAIWGRLPELIGEDVEFLPSGHVRVAFKKQDSARLEQYAQDCKPYGLELELYSGRKAVERFPMLAPDVDCASFSPLDGHANPRLAAPAFGRAARRAGATVLEGAEVNNITRTSEDFVVETAKGQRFTAPLLQISTGAWGQKMASAFGDDLRLTPKAPQMGVTEPVPYRIQPVIGYASWVEEEGVYLRQIERGNIVFGGGLRGTVDLVAKRARLDPLNTVRQMPHLQRILPDFARLRVIRTWTGIEGYTEDDLPVMGASPRVPGLYYAFGFCGHGFQLGPGVGATMADLLATGQTDIPLAPFSIARFSASAA</sequence>
<name>A0A149TU05_9PROT</name>
<organism evidence="3 4">
    <name type="scientific">Acetobacter senegalensis</name>
    <dbReference type="NCBI Taxonomy" id="446692"/>
    <lineage>
        <taxon>Bacteria</taxon>
        <taxon>Pseudomonadati</taxon>
        <taxon>Pseudomonadota</taxon>
        <taxon>Alphaproteobacteria</taxon>
        <taxon>Acetobacterales</taxon>
        <taxon>Acetobacteraceae</taxon>
        <taxon>Acetobacter</taxon>
    </lineage>
</organism>